<organism evidence="1 2">
    <name type="scientific">Bacillus atrophaeus (strain 1942)</name>
    <dbReference type="NCBI Taxonomy" id="720555"/>
    <lineage>
        <taxon>Bacteria</taxon>
        <taxon>Bacillati</taxon>
        <taxon>Bacillota</taxon>
        <taxon>Bacilli</taxon>
        <taxon>Bacillales</taxon>
        <taxon>Bacillaceae</taxon>
        <taxon>Bacillus</taxon>
    </lineage>
</organism>
<proteinExistence type="predicted"/>
<keyword evidence="2" id="KW-1185">Reference proteome</keyword>
<dbReference type="Proteomes" id="UP000006867">
    <property type="component" value="Chromosome"/>
</dbReference>
<dbReference type="EMBL" id="CP002207">
    <property type="protein sequence ID" value="ADP32896.1"/>
    <property type="molecule type" value="Genomic_DNA"/>
</dbReference>
<evidence type="ECO:0000313" key="2">
    <source>
        <dbReference type="Proteomes" id="UP000006867"/>
    </source>
</evidence>
<evidence type="ECO:0000313" key="1">
    <source>
        <dbReference type="EMBL" id="ADP32896.1"/>
    </source>
</evidence>
<gene>
    <name evidence="1" type="ordered locus">BATR1942_09815</name>
</gene>
<sequence length="99" mass="11185">MAIKTVDVVLDKERKLAFPLMALIRLKKEHGIQLADLKDKEKAQDVEVILAIIWAGLIHEEPELTFEQVGYMIDISELPAISEKLSVVFGSMNEKNLPK</sequence>
<name>A0ABM5LYH6_BACA1</name>
<dbReference type="RefSeq" id="WP_003325615.1">
    <property type="nucleotide sequence ID" value="NC_014639.1"/>
</dbReference>
<reference evidence="1 2" key="1">
    <citation type="journal article" date="2011" name="Front. Microbiol.">
        <title>Genomic signatures of strain selection and enhancement in Bacillus atrophaeus var. globigii, a historical biowarfare simulant.</title>
        <authorList>
            <person name="Gibbons H.S."/>
            <person name="Broomall S.M."/>
            <person name="McNew L.A."/>
            <person name="Daligault H."/>
            <person name="Chapman C."/>
            <person name="Bruce D."/>
            <person name="Karavis M."/>
            <person name="Krepps M."/>
            <person name="McGregor P.A."/>
            <person name="Hong C."/>
            <person name="Park K.H."/>
            <person name="Akmal A."/>
            <person name="Feldman A."/>
            <person name="Lin J.S."/>
            <person name="Chang W.E."/>
            <person name="Higgs B.W."/>
            <person name="Demirev P."/>
            <person name="Lindquist J."/>
            <person name="Liem A."/>
            <person name="Fochler E."/>
            <person name="Read T.D."/>
            <person name="Tapia R."/>
            <person name="Johnson S."/>
            <person name="Bishop-Lilly K.A."/>
            <person name="Detter C."/>
            <person name="Han C."/>
            <person name="Sozhamannan S."/>
            <person name="Rosenzweig C.N."/>
            <person name="Skowronski E.W."/>
        </authorList>
    </citation>
    <scope>NUCLEOTIDE SEQUENCE [LARGE SCALE GENOMIC DNA]</scope>
    <source>
        <strain evidence="1 2">1942</strain>
    </source>
</reference>
<accession>A0ABM5LYH6</accession>
<protein>
    <submittedName>
        <fullName evidence="1">Uncharacterized protein</fullName>
    </submittedName>
</protein>